<reference evidence="13 14" key="1">
    <citation type="submission" date="2015-01" db="EMBL/GenBank/DDBJ databases">
        <title>The Genome Sequence of Exophiala oligosperma CBS72588.</title>
        <authorList>
            <consortium name="The Broad Institute Genomics Platform"/>
            <person name="Cuomo C."/>
            <person name="de Hoog S."/>
            <person name="Gorbushina A."/>
            <person name="Stielow B."/>
            <person name="Teixiera M."/>
            <person name="Abouelleil A."/>
            <person name="Chapman S.B."/>
            <person name="Priest M."/>
            <person name="Young S.K."/>
            <person name="Wortman J."/>
            <person name="Nusbaum C."/>
            <person name="Birren B."/>
        </authorList>
    </citation>
    <scope>NUCLEOTIDE SEQUENCE [LARGE SCALE GENOMIC DNA]</scope>
    <source>
        <strain evidence="13 14">CBS 72588</strain>
    </source>
</reference>
<evidence type="ECO:0000256" key="6">
    <source>
        <dbReference type="ARBA" id="ARBA00022692"/>
    </source>
</evidence>
<feature type="transmembrane region" description="Helical" evidence="11">
    <location>
        <begin position="188"/>
        <end position="208"/>
    </location>
</feature>
<feature type="transmembrane region" description="Helical" evidence="11">
    <location>
        <begin position="78"/>
        <end position="97"/>
    </location>
</feature>
<keyword evidence="6 11" id="KW-0812">Transmembrane</keyword>
<feature type="chain" id="PRO_5002239199" description="Mannosyltransferase" evidence="12">
    <location>
        <begin position="26"/>
        <end position="632"/>
    </location>
</feature>
<accession>A0A0D2BLT4</accession>
<dbReference type="OrthoDB" id="10066429at2759"/>
<sequence length="632" mass="71298">MRQACGALFTCFCFSFALTSLYARATSIRTRSFKARNLLLVCAGAQNVGHYTYPLSGYLFPYPSHQTWEWNSDHPIRSVFPLWPVYGLPMALLKWIWAQEDDGLVDPYIIYYTLRLVMFVLSFVLEDWAVHDLVRSPRHRPEAVLLVCSSYVTWTFQTHTFSNSVETLLVLWSLVVIERIVGENKRSAIASCVVLGFLVVFGTFNRITFPTFIVIPGIQMLPHFLNRPFCLLALVLSGAFWTLAAVIIDTAYYSDAAATRSFRALYDHVRHVPVITPLNNLMYNTQTSNLAQHGLHPHYQHLLVNLPQLLGPAMILLIVSAYPFNLRILKTMLSNVRLASATAGTLLLSLVPHQEPRFLLPAVPLLLTCVRVPSSTLWRRIFWTSWILFNSFLAILMGIYHQGGVIPTQLAIPSLLTRSITNSHSSAHNIEVFWWKTYPPPNFLLGTEPRHPYTNNSLNVSTVPMMGFPQSELVFMLMQHMPTCNPSLIERLTLHKEKTDVFVVAPLAAWRLDNTTPPVSNFSFSIAFDMPPAELIMTNIFTYRPHVNLDDMDFGDDGLVPTLSRVVGRRGLGVWKVDRICGPVQYIDKHTGETVSVEVDDQGEAQQEVVAAAAAAMKDLRETAKSDEESVM</sequence>
<keyword evidence="9 11" id="KW-0472">Membrane</keyword>
<evidence type="ECO:0000256" key="9">
    <source>
        <dbReference type="ARBA" id="ARBA00023136"/>
    </source>
</evidence>
<dbReference type="AlphaFoldDB" id="A0A0D2BLT4"/>
<dbReference type="GO" id="GO:0005789">
    <property type="term" value="C:endoplasmic reticulum membrane"/>
    <property type="evidence" value="ECO:0007669"/>
    <property type="project" value="UniProtKB-SubCell"/>
</dbReference>
<evidence type="ECO:0000256" key="1">
    <source>
        <dbReference type="ARBA" id="ARBA00004477"/>
    </source>
</evidence>
<evidence type="ECO:0000256" key="5">
    <source>
        <dbReference type="ARBA" id="ARBA00022679"/>
    </source>
</evidence>
<feature type="signal peptide" evidence="12">
    <location>
        <begin position="1"/>
        <end position="25"/>
    </location>
</feature>
<keyword evidence="7 11" id="KW-0256">Endoplasmic reticulum</keyword>
<feature type="transmembrane region" description="Helical" evidence="11">
    <location>
        <begin position="306"/>
        <end position="324"/>
    </location>
</feature>
<evidence type="ECO:0000256" key="11">
    <source>
        <dbReference type="RuleBase" id="RU363075"/>
    </source>
</evidence>
<dbReference type="GO" id="GO:0000026">
    <property type="term" value="F:alpha-1,2-mannosyltransferase activity"/>
    <property type="evidence" value="ECO:0007669"/>
    <property type="project" value="TreeGrafter"/>
</dbReference>
<comment type="pathway">
    <text evidence="2">Glycolipid biosynthesis; glycosylphosphatidylinositol-anchor biosynthesis.</text>
</comment>
<dbReference type="GeneID" id="27361448"/>
<dbReference type="Proteomes" id="UP000053342">
    <property type="component" value="Unassembled WGS sequence"/>
</dbReference>
<organism evidence="13 14">
    <name type="scientific">Exophiala oligosperma</name>
    <dbReference type="NCBI Taxonomy" id="215243"/>
    <lineage>
        <taxon>Eukaryota</taxon>
        <taxon>Fungi</taxon>
        <taxon>Dikarya</taxon>
        <taxon>Ascomycota</taxon>
        <taxon>Pezizomycotina</taxon>
        <taxon>Eurotiomycetes</taxon>
        <taxon>Chaetothyriomycetidae</taxon>
        <taxon>Chaetothyriales</taxon>
        <taxon>Herpotrichiellaceae</taxon>
        <taxon>Exophiala</taxon>
    </lineage>
</organism>
<dbReference type="Pfam" id="PF03901">
    <property type="entry name" value="Glyco_transf_22"/>
    <property type="match status" value="1"/>
</dbReference>
<feature type="transmembrane region" description="Helical" evidence="11">
    <location>
        <begin position="229"/>
        <end position="253"/>
    </location>
</feature>
<gene>
    <name evidence="13" type="ORF">PV06_09374</name>
</gene>
<dbReference type="STRING" id="215243.A0A0D2BLT4"/>
<evidence type="ECO:0000256" key="10">
    <source>
        <dbReference type="ARBA" id="ARBA00038466"/>
    </source>
</evidence>
<dbReference type="VEuPathDB" id="FungiDB:PV06_09374"/>
<dbReference type="EC" id="2.4.1.-" evidence="11"/>
<dbReference type="PANTHER" id="PTHR22760">
    <property type="entry name" value="GLYCOSYLTRANSFERASE"/>
    <property type="match status" value="1"/>
</dbReference>
<dbReference type="PANTHER" id="PTHR22760:SF3">
    <property type="entry name" value="GPI MANNOSYLTRANSFERASE 4"/>
    <property type="match status" value="1"/>
</dbReference>
<evidence type="ECO:0000313" key="13">
    <source>
        <dbReference type="EMBL" id="KIW38407.1"/>
    </source>
</evidence>
<proteinExistence type="inferred from homology"/>
<evidence type="ECO:0000256" key="8">
    <source>
        <dbReference type="ARBA" id="ARBA00022989"/>
    </source>
</evidence>
<keyword evidence="8 11" id="KW-1133">Transmembrane helix</keyword>
<feature type="transmembrane region" description="Helical" evidence="11">
    <location>
        <begin position="109"/>
        <end position="125"/>
    </location>
</feature>
<evidence type="ECO:0000256" key="2">
    <source>
        <dbReference type="ARBA" id="ARBA00004687"/>
    </source>
</evidence>
<keyword evidence="3" id="KW-0337">GPI-anchor biosynthesis</keyword>
<evidence type="ECO:0000256" key="7">
    <source>
        <dbReference type="ARBA" id="ARBA00022824"/>
    </source>
</evidence>
<keyword evidence="12" id="KW-0732">Signal</keyword>
<evidence type="ECO:0000256" key="3">
    <source>
        <dbReference type="ARBA" id="ARBA00022502"/>
    </source>
</evidence>
<keyword evidence="4 11" id="KW-0328">Glycosyltransferase</keyword>
<protein>
    <recommendedName>
        <fullName evidence="11">Mannosyltransferase</fullName>
        <ecNumber evidence="11">2.4.1.-</ecNumber>
    </recommendedName>
</protein>
<evidence type="ECO:0000256" key="4">
    <source>
        <dbReference type="ARBA" id="ARBA00022676"/>
    </source>
</evidence>
<keyword evidence="5 13" id="KW-0808">Transferase</keyword>
<dbReference type="EMBL" id="KN847341">
    <property type="protein sequence ID" value="KIW38407.1"/>
    <property type="molecule type" value="Genomic_DNA"/>
</dbReference>
<dbReference type="RefSeq" id="XP_016258623.1">
    <property type="nucleotide sequence ID" value="XM_016410816.1"/>
</dbReference>
<dbReference type="InterPro" id="IPR005599">
    <property type="entry name" value="GPI_mannosylTrfase"/>
</dbReference>
<keyword evidence="14" id="KW-1185">Reference proteome</keyword>
<evidence type="ECO:0000313" key="14">
    <source>
        <dbReference type="Proteomes" id="UP000053342"/>
    </source>
</evidence>
<name>A0A0D2BLT4_9EURO</name>
<dbReference type="GO" id="GO:0006506">
    <property type="term" value="P:GPI anchor biosynthetic process"/>
    <property type="evidence" value="ECO:0007669"/>
    <property type="project" value="UniProtKB-KW"/>
</dbReference>
<comment type="subcellular location">
    <subcellularLocation>
        <location evidence="1 11">Endoplasmic reticulum membrane</location>
        <topology evidence="1 11">Multi-pass membrane protein</topology>
    </subcellularLocation>
</comment>
<evidence type="ECO:0000256" key="12">
    <source>
        <dbReference type="SAM" id="SignalP"/>
    </source>
</evidence>
<comment type="similarity">
    <text evidence="10">Belongs to the glycosyltransferase 22 family. PIGZ subfamily.</text>
</comment>